<accession>A0A7Y6Q1K1</accession>
<feature type="transmembrane region" description="Helical" evidence="2">
    <location>
        <begin position="290"/>
        <end position="308"/>
    </location>
</feature>
<dbReference type="GO" id="GO:0006171">
    <property type="term" value="P:cAMP biosynthetic process"/>
    <property type="evidence" value="ECO:0007669"/>
    <property type="project" value="TreeGrafter"/>
</dbReference>
<dbReference type="InterPro" id="IPR029787">
    <property type="entry name" value="Nucleotide_cyclase"/>
</dbReference>
<reference evidence="4 5" key="1">
    <citation type="submission" date="2020-06" db="EMBL/GenBank/DDBJ databases">
        <authorList>
            <person name="Grouzdev D.S."/>
        </authorList>
    </citation>
    <scope>NUCLEOTIDE SEQUENCE [LARGE SCALE GENOMIC DNA]</scope>
    <source>
        <strain evidence="4 5">HO-A22</strain>
    </source>
</reference>
<comment type="caution">
    <text evidence="4">The sequence shown here is derived from an EMBL/GenBank/DDBJ whole genome shotgun (WGS) entry which is preliminary data.</text>
</comment>
<dbReference type="PROSITE" id="PS50125">
    <property type="entry name" value="GUANYLATE_CYCLASE_2"/>
    <property type="match status" value="1"/>
</dbReference>
<dbReference type="PANTHER" id="PTHR43081">
    <property type="entry name" value="ADENYLATE CYCLASE, TERMINAL-DIFFERENTIATION SPECIFIC-RELATED"/>
    <property type="match status" value="1"/>
</dbReference>
<dbReference type="Gene3D" id="3.30.70.1230">
    <property type="entry name" value="Nucleotide cyclase"/>
    <property type="match status" value="1"/>
</dbReference>
<dbReference type="EMBL" id="JABWDU010000001">
    <property type="protein sequence ID" value="NVD37374.1"/>
    <property type="molecule type" value="Genomic_DNA"/>
</dbReference>
<gene>
    <name evidence="4" type="ORF">HT585_00795</name>
</gene>
<keyword evidence="2" id="KW-0472">Membrane</keyword>
<name>A0A7Y6Q1K1_9HYPH</name>
<evidence type="ECO:0000313" key="4">
    <source>
        <dbReference type="EMBL" id="NVD37374.1"/>
    </source>
</evidence>
<proteinExistence type="predicted"/>
<dbReference type="SUPFAM" id="SSF55073">
    <property type="entry name" value="Nucleotide cyclase"/>
    <property type="match status" value="1"/>
</dbReference>
<dbReference type="SMART" id="SM00044">
    <property type="entry name" value="CYCc"/>
    <property type="match status" value="1"/>
</dbReference>
<dbReference type="PANTHER" id="PTHR43081:SF19">
    <property type="entry name" value="PH-SENSITIVE ADENYLATE CYCLASE RV1264"/>
    <property type="match status" value="1"/>
</dbReference>
<evidence type="ECO:0000313" key="5">
    <source>
        <dbReference type="Proteomes" id="UP000520198"/>
    </source>
</evidence>
<keyword evidence="2" id="KW-1133">Transmembrane helix</keyword>
<evidence type="ECO:0000256" key="1">
    <source>
        <dbReference type="SAM" id="MobiDB-lite"/>
    </source>
</evidence>
<feature type="transmembrane region" description="Helical" evidence="2">
    <location>
        <begin position="266"/>
        <end position="284"/>
    </location>
</feature>
<dbReference type="AlphaFoldDB" id="A0A7Y6Q1K1"/>
<protein>
    <submittedName>
        <fullName evidence="4">Adenylate/guanylate cyclase domain-containing protein</fullName>
    </submittedName>
</protein>
<dbReference type="Proteomes" id="UP000520198">
    <property type="component" value="Unassembled WGS sequence"/>
</dbReference>
<dbReference type="RefSeq" id="WP_176351189.1">
    <property type="nucleotide sequence ID" value="NZ_JABWDU010000001.1"/>
</dbReference>
<dbReference type="CDD" id="cd07302">
    <property type="entry name" value="CHD"/>
    <property type="match status" value="1"/>
</dbReference>
<dbReference type="GO" id="GO:0035556">
    <property type="term" value="P:intracellular signal transduction"/>
    <property type="evidence" value="ECO:0007669"/>
    <property type="project" value="InterPro"/>
</dbReference>
<dbReference type="InterPro" id="IPR001054">
    <property type="entry name" value="A/G_cyclase"/>
</dbReference>
<evidence type="ECO:0000259" key="3">
    <source>
        <dbReference type="PROSITE" id="PS50125"/>
    </source>
</evidence>
<feature type="transmembrane region" description="Helical" evidence="2">
    <location>
        <begin position="239"/>
        <end position="257"/>
    </location>
</feature>
<keyword evidence="5" id="KW-1185">Reference proteome</keyword>
<evidence type="ECO:0000256" key="2">
    <source>
        <dbReference type="SAM" id="Phobius"/>
    </source>
</evidence>
<keyword evidence="2" id="KW-0812">Transmembrane</keyword>
<feature type="transmembrane region" description="Helical" evidence="2">
    <location>
        <begin position="216"/>
        <end position="233"/>
    </location>
</feature>
<dbReference type="GO" id="GO:0004016">
    <property type="term" value="F:adenylate cyclase activity"/>
    <property type="evidence" value="ECO:0007669"/>
    <property type="project" value="UniProtKB-ARBA"/>
</dbReference>
<feature type="region of interest" description="Disordered" evidence="1">
    <location>
        <begin position="178"/>
        <end position="204"/>
    </location>
</feature>
<sequence>MAETRRKLTTIFSADVQDYSRLMRADEEGTLATLKRYRDAMTRLIEAHGGRVINTWGDGLIADFPSVVEALRAAIDAQSELAGYNAKSADSAPMLFRIGINLGDVIAEDDDIYGDGVNVAARLQASAPAGGIVISNTVYDQVRNKVAVGFEFLGQLEVKNIDGGVPSYAVRIGAADDAAGGSEHQGEWGRSVEPPRQPTAAPVETVGKPMSVTGKLLGLLAVVGAGLVALNLLSWRGVFWASWPLLGLAVAAALEWVRANSRIDRVIGMLAIAGLALVAINLLSWRGVFWAVWPLLAIAVAAGIRWVMRQRDSARR</sequence>
<dbReference type="InterPro" id="IPR050697">
    <property type="entry name" value="Adenylyl/Guanylyl_Cyclase_3/4"/>
</dbReference>
<feature type="domain" description="Guanylate cyclase" evidence="3">
    <location>
        <begin position="10"/>
        <end position="124"/>
    </location>
</feature>
<dbReference type="Pfam" id="PF00211">
    <property type="entry name" value="Guanylate_cyc"/>
    <property type="match status" value="1"/>
</dbReference>
<organism evidence="4 5">
    <name type="scientific">Ensifer oleiphilus</name>
    <dbReference type="NCBI Taxonomy" id="2742698"/>
    <lineage>
        <taxon>Bacteria</taxon>
        <taxon>Pseudomonadati</taxon>
        <taxon>Pseudomonadota</taxon>
        <taxon>Alphaproteobacteria</taxon>
        <taxon>Hyphomicrobiales</taxon>
        <taxon>Rhizobiaceae</taxon>
        <taxon>Sinorhizobium/Ensifer group</taxon>
        <taxon>Ensifer</taxon>
    </lineage>
</organism>